<evidence type="ECO:0000313" key="9">
    <source>
        <dbReference type="Proteomes" id="UP000344571"/>
    </source>
</evidence>
<dbReference type="GO" id="GO:0006355">
    <property type="term" value="P:regulation of DNA-templated transcription"/>
    <property type="evidence" value="ECO:0007669"/>
    <property type="project" value="InterPro"/>
</dbReference>
<dbReference type="Proteomes" id="UP000344571">
    <property type="component" value="Chromosome"/>
</dbReference>
<dbReference type="GO" id="GO:0000160">
    <property type="term" value="P:phosphorelay signal transduction system"/>
    <property type="evidence" value="ECO:0007669"/>
    <property type="project" value="InterPro"/>
</dbReference>
<dbReference type="SMART" id="SM00448">
    <property type="entry name" value="REC"/>
    <property type="match status" value="1"/>
</dbReference>
<dbReference type="CDD" id="cd06170">
    <property type="entry name" value="LuxR_C_like"/>
    <property type="match status" value="1"/>
</dbReference>
<dbReference type="InterPro" id="IPR001789">
    <property type="entry name" value="Sig_transdc_resp-reg_receiver"/>
</dbReference>
<evidence type="ECO:0000256" key="1">
    <source>
        <dbReference type="ARBA" id="ARBA00022553"/>
    </source>
</evidence>
<evidence type="ECO:0000313" key="7">
    <source>
        <dbReference type="EMBL" id="QFY56584.1"/>
    </source>
</evidence>
<reference evidence="6 8" key="1">
    <citation type="submission" date="2017-09" db="EMBL/GenBank/DDBJ databases">
        <title>Bacterial and phytoplankton interrelationship in Kongsfjorden, an Arctic fjord.</title>
        <authorList>
            <person name="Sinha R."/>
            <person name="Krishnan K."/>
        </authorList>
    </citation>
    <scope>NUCLEOTIDE SEQUENCE [LARGE SCALE GENOMIC DNA]</scope>
    <source>
        <strain evidence="6 8">58</strain>
    </source>
</reference>
<dbReference type="EMBL" id="NWMT01000262">
    <property type="protein sequence ID" value="PCC97353.1"/>
    <property type="molecule type" value="Genomic_DNA"/>
</dbReference>
<evidence type="ECO:0000256" key="2">
    <source>
        <dbReference type="ARBA" id="ARBA00023125"/>
    </source>
</evidence>
<dbReference type="GO" id="GO:0003677">
    <property type="term" value="F:DNA binding"/>
    <property type="evidence" value="ECO:0007669"/>
    <property type="project" value="UniProtKB-KW"/>
</dbReference>
<evidence type="ECO:0000259" key="5">
    <source>
        <dbReference type="PROSITE" id="PS50110"/>
    </source>
</evidence>
<dbReference type="PANTHER" id="PTHR45566">
    <property type="entry name" value="HTH-TYPE TRANSCRIPTIONAL REGULATOR YHJB-RELATED"/>
    <property type="match status" value="1"/>
</dbReference>
<dbReference type="SUPFAM" id="SSF52172">
    <property type="entry name" value="CheY-like"/>
    <property type="match status" value="1"/>
</dbReference>
<feature type="domain" description="HTH luxR-type" evidence="4">
    <location>
        <begin position="139"/>
        <end position="204"/>
    </location>
</feature>
<dbReference type="InterPro" id="IPR058245">
    <property type="entry name" value="NreC/VraR/RcsB-like_REC"/>
</dbReference>
<evidence type="ECO:0000259" key="4">
    <source>
        <dbReference type="PROSITE" id="PS50043"/>
    </source>
</evidence>
<evidence type="ECO:0000313" key="8">
    <source>
        <dbReference type="Proteomes" id="UP000243750"/>
    </source>
</evidence>
<accession>A0AA91Z409</accession>
<sequence length="210" mass="22643">MAGKPITLMIIDDQPLLRAGVAAIISSNADIALAGETDSERDAMELLRDLQPDVILMPVQRPIMNSIDAISRMLSEHPQAKIAILSSHPKELQMLQAANARACAYLLKNALHTDLVDTVLALAAGQHLLPADIKVDSTAQVSPGPLSSRERQVLRWVAQGRSNRQVAQLLTISEGTAKGHLHTAMRKLGARNRTQAVSIALQRGVIGVEH</sequence>
<dbReference type="Gene3D" id="3.40.50.2300">
    <property type="match status" value="1"/>
</dbReference>
<name>A0AA91Z409_9GAMM</name>
<dbReference type="SMART" id="SM00421">
    <property type="entry name" value="HTH_LUXR"/>
    <property type="match status" value="1"/>
</dbReference>
<reference evidence="7 9" key="2">
    <citation type="submission" date="2018-10" db="EMBL/GenBank/DDBJ databases">
        <title>Complete genome sequence of Pseudomonas pelagia strain Kongs-67.</title>
        <authorList>
            <person name="Sinha R.K."/>
            <person name="Krishnan K."/>
        </authorList>
    </citation>
    <scope>NUCLEOTIDE SEQUENCE [LARGE SCALE GENOMIC DNA]</scope>
    <source>
        <strain evidence="7 9">Kongs-67</strain>
    </source>
</reference>
<keyword evidence="2 6" id="KW-0238">DNA-binding</keyword>
<dbReference type="CDD" id="cd17535">
    <property type="entry name" value="REC_NarL-like"/>
    <property type="match status" value="1"/>
</dbReference>
<dbReference type="InterPro" id="IPR051015">
    <property type="entry name" value="EvgA-like"/>
</dbReference>
<dbReference type="Pfam" id="PF00072">
    <property type="entry name" value="Response_reg"/>
    <property type="match status" value="1"/>
</dbReference>
<dbReference type="RefSeq" id="WP_096348511.1">
    <property type="nucleotide sequence ID" value="NZ_CP033116.1"/>
</dbReference>
<dbReference type="SUPFAM" id="SSF46894">
    <property type="entry name" value="C-terminal effector domain of the bipartite response regulators"/>
    <property type="match status" value="1"/>
</dbReference>
<gene>
    <name evidence="6" type="ORF">CO192_21125</name>
    <name evidence="7" type="ORF">EAO82_09500</name>
</gene>
<dbReference type="PROSITE" id="PS50043">
    <property type="entry name" value="HTH_LUXR_2"/>
    <property type="match status" value="1"/>
</dbReference>
<dbReference type="EMBL" id="CP033116">
    <property type="protein sequence ID" value="QFY56584.1"/>
    <property type="molecule type" value="Genomic_DNA"/>
</dbReference>
<proteinExistence type="predicted"/>
<feature type="domain" description="Response regulatory" evidence="5">
    <location>
        <begin position="7"/>
        <end position="123"/>
    </location>
</feature>
<dbReference type="InterPro" id="IPR011006">
    <property type="entry name" value="CheY-like_superfamily"/>
</dbReference>
<dbReference type="PROSITE" id="PS50110">
    <property type="entry name" value="RESPONSE_REGULATORY"/>
    <property type="match status" value="1"/>
</dbReference>
<organism evidence="6 8">
    <name type="scientific">Halopseudomonas pelagia</name>
    <dbReference type="NCBI Taxonomy" id="553151"/>
    <lineage>
        <taxon>Bacteria</taxon>
        <taxon>Pseudomonadati</taxon>
        <taxon>Pseudomonadota</taxon>
        <taxon>Gammaproteobacteria</taxon>
        <taxon>Pseudomonadales</taxon>
        <taxon>Pseudomonadaceae</taxon>
        <taxon>Halopseudomonas</taxon>
    </lineage>
</organism>
<evidence type="ECO:0000313" key="6">
    <source>
        <dbReference type="EMBL" id="PCC97353.1"/>
    </source>
</evidence>
<dbReference type="Pfam" id="PF00196">
    <property type="entry name" value="GerE"/>
    <property type="match status" value="1"/>
</dbReference>
<dbReference type="PRINTS" id="PR00038">
    <property type="entry name" value="HTHLUXR"/>
</dbReference>
<keyword evidence="1" id="KW-0597">Phosphoprotein</keyword>
<keyword evidence="9" id="KW-1185">Reference proteome</keyword>
<dbReference type="PANTHER" id="PTHR45566:SF2">
    <property type="entry name" value="NARL SUBFAMILY"/>
    <property type="match status" value="1"/>
</dbReference>
<comment type="caution">
    <text evidence="3">Lacks conserved residue(s) required for the propagation of feature annotation.</text>
</comment>
<dbReference type="InterPro" id="IPR000792">
    <property type="entry name" value="Tscrpt_reg_LuxR_C"/>
</dbReference>
<dbReference type="Proteomes" id="UP000243750">
    <property type="component" value="Unassembled WGS sequence"/>
</dbReference>
<evidence type="ECO:0000256" key="3">
    <source>
        <dbReference type="PROSITE-ProRule" id="PRU00169"/>
    </source>
</evidence>
<dbReference type="InterPro" id="IPR016032">
    <property type="entry name" value="Sig_transdc_resp-reg_C-effctor"/>
</dbReference>
<dbReference type="AlphaFoldDB" id="A0AA91Z409"/>
<protein>
    <submittedName>
        <fullName evidence="6">DNA-binding response regulator</fullName>
    </submittedName>
</protein>